<keyword evidence="5" id="KW-0378">Hydrolase</keyword>
<comment type="catalytic activity">
    <reaction evidence="4 5">
        <text>an acyl phosphate + H2O = a carboxylate + phosphate + H(+)</text>
        <dbReference type="Rhea" id="RHEA:14965"/>
        <dbReference type="ChEBI" id="CHEBI:15377"/>
        <dbReference type="ChEBI" id="CHEBI:15378"/>
        <dbReference type="ChEBI" id="CHEBI:29067"/>
        <dbReference type="ChEBI" id="CHEBI:43474"/>
        <dbReference type="ChEBI" id="CHEBI:59918"/>
        <dbReference type="EC" id="3.6.1.7"/>
    </reaction>
</comment>
<feature type="domain" description="Acylphosphatase-like" evidence="7">
    <location>
        <begin position="3"/>
        <end position="76"/>
    </location>
</feature>
<proteinExistence type="inferred from homology"/>
<reference evidence="8 9" key="1">
    <citation type="submission" date="2016-11" db="EMBL/GenBank/DDBJ databases">
        <authorList>
            <person name="Jaros S."/>
            <person name="Januszkiewicz K."/>
            <person name="Wedrychowicz H."/>
        </authorList>
    </citation>
    <scope>NUCLEOTIDE SEQUENCE [LARGE SCALE GENOMIC DNA]</scope>
    <source>
        <strain evidence="8 9">DSM 12906</strain>
    </source>
</reference>
<evidence type="ECO:0000256" key="3">
    <source>
        <dbReference type="ARBA" id="ARBA00015991"/>
    </source>
</evidence>
<dbReference type="RefSeq" id="WP_073186806.1">
    <property type="nucleotide sequence ID" value="NZ_FQZG01000020.1"/>
</dbReference>
<accession>A0A1M6F8S2</accession>
<dbReference type="PANTHER" id="PTHR47268">
    <property type="entry name" value="ACYLPHOSPHATASE"/>
    <property type="match status" value="1"/>
</dbReference>
<evidence type="ECO:0000313" key="8">
    <source>
        <dbReference type="EMBL" id="SHI94073.1"/>
    </source>
</evidence>
<feature type="active site" evidence="5">
    <location>
        <position position="36"/>
    </location>
</feature>
<dbReference type="SUPFAM" id="SSF54975">
    <property type="entry name" value="Acylphosphatase/BLUF domain-like"/>
    <property type="match status" value="1"/>
</dbReference>
<evidence type="ECO:0000256" key="2">
    <source>
        <dbReference type="ARBA" id="ARBA00012150"/>
    </source>
</evidence>
<name>A0A1M6F8S2_9ACTN</name>
<evidence type="ECO:0000256" key="6">
    <source>
        <dbReference type="RuleBase" id="RU004168"/>
    </source>
</evidence>
<dbReference type="STRING" id="1123357.SAMN02745244_01382"/>
<evidence type="ECO:0000256" key="4">
    <source>
        <dbReference type="ARBA" id="ARBA00047645"/>
    </source>
</evidence>
<dbReference type="EC" id="3.6.1.7" evidence="2 5"/>
<keyword evidence="9" id="KW-1185">Reference proteome</keyword>
<dbReference type="Proteomes" id="UP000184512">
    <property type="component" value="Unassembled WGS sequence"/>
</dbReference>
<dbReference type="Pfam" id="PF00708">
    <property type="entry name" value="Acylphosphatase"/>
    <property type="match status" value="1"/>
</dbReference>
<dbReference type="AlphaFoldDB" id="A0A1M6F8S2"/>
<dbReference type="PANTHER" id="PTHR47268:SF4">
    <property type="entry name" value="ACYLPHOSPHATASE"/>
    <property type="match status" value="1"/>
</dbReference>
<comment type="similarity">
    <text evidence="1 6">Belongs to the acylphosphatase family.</text>
</comment>
<evidence type="ECO:0000313" key="9">
    <source>
        <dbReference type="Proteomes" id="UP000184512"/>
    </source>
</evidence>
<protein>
    <recommendedName>
        <fullName evidence="3 5">acylphosphatase</fullName>
        <ecNumber evidence="2 5">3.6.1.7</ecNumber>
    </recommendedName>
</protein>
<gene>
    <name evidence="8" type="ORF">SAMN02745244_01382</name>
</gene>
<evidence type="ECO:0000256" key="1">
    <source>
        <dbReference type="ARBA" id="ARBA00005614"/>
    </source>
</evidence>
<dbReference type="Gene3D" id="3.30.70.100">
    <property type="match status" value="1"/>
</dbReference>
<dbReference type="OrthoDB" id="3182027at2"/>
<sequence length="76" mass="8096">MERLTLRVSGQVQGVGFRWVTRGVLSDLGLEGGAENLPDGSVRVVAVGERAALDALVAWLEGPTAPGRVRSVRVER</sequence>
<dbReference type="GO" id="GO:0003998">
    <property type="term" value="F:acylphosphatase activity"/>
    <property type="evidence" value="ECO:0007669"/>
    <property type="project" value="UniProtKB-EC"/>
</dbReference>
<dbReference type="InterPro" id="IPR017968">
    <property type="entry name" value="Acylphosphatase_CS"/>
</dbReference>
<dbReference type="PROSITE" id="PS51160">
    <property type="entry name" value="ACYLPHOSPHATASE_3"/>
    <property type="match status" value="1"/>
</dbReference>
<dbReference type="InterPro" id="IPR020456">
    <property type="entry name" value="Acylphosphatase"/>
</dbReference>
<organism evidence="8 9">
    <name type="scientific">Tessaracoccus bendigoensis DSM 12906</name>
    <dbReference type="NCBI Taxonomy" id="1123357"/>
    <lineage>
        <taxon>Bacteria</taxon>
        <taxon>Bacillati</taxon>
        <taxon>Actinomycetota</taxon>
        <taxon>Actinomycetes</taxon>
        <taxon>Propionibacteriales</taxon>
        <taxon>Propionibacteriaceae</taxon>
        <taxon>Tessaracoccus</taxon>
    </lineage>
</organism>
<evidence type="ECO:0000256" key="5">
    <source>
        <dbReference type="PROSITE-ProRule" id="PRU00520"/>
    </source>
</evidence>
<evidence type="ECO:0000259" key="7">
    <source>
        <dbReference type="PROSITE" id="PS51160"/>
    </source>
</evidence>
<feature type="active site" evidence="5">
    <location>
        <position position="18"/>
    </location>
</feature>
<dbReference type="InterPro" id="IPR001792">
    <property type="entry name" value="Acylphosphatase-like_dom"/>
</dbReference>
<dbReference type="PROSITE" id="PS00150">
    <property type="entry name" value="ACYLPHOSPHATASE_1"/>
    <property type="match status" value="1"/>
</dbReference>
<dbReference type="EMBL" id="FQZG01000020">
    <property type="protein sequence ID" value="SHI94073.1"/>
    <property type="molecule type" value="Genomic_DNA"/>
</dbReference>
<dbReference type="InterPro" id="IPR036046">
    <property type="entry name" value="Acylphosphatase-like_dom_sf"/>
</dbReference>